<evidence type="ECO:0000313" key="1">
    <source>
        <dbReference type="EMBL" id="POV93913.1"/>
    </source>
</evidence>
<gene>
    <name evidence="1" type="ORF">PSHT_16546</name>
</gene>
<comment type="caution">
    <text evidence="1">The sequence shown here is derived from an EMBL/GenBank/DDBJ whole genome shotgun (WGS) entry which is preliminary data.</text>
</comment>
<dbReference type="OrthoDB" id="96345at2759"/>
<dbReference type="Proteomes" id="UP000238274">
    <property type="component" value="Unassembled WGS sequence"/>
</dbReference>
<reference evidence="2" key="2">
    <citation type="journal article" date="2018" name="BMC Genomics">
        <title>Genomic insights into host adaptation between the wheat stripe rust pathogen (Puccinia striiformis f. sp. tritici) and the barley stripe rust pathogen (Puccinia striiformis f. sp. hordei).</title>
        <authorList>
            <person name="Xia C."/>
            <person name="Wang M."/>
            <person name="Yin C."/>
            <person name="Cornejo O.E."/>
            <person name="Hulbert S.H."/>
            <person name="Chen X."/>
        </authorList>
    </citation>
    <scope>NUCLEOTIDE SEQUENCE [LARGE SCALE GENOMIC DNA]</scope>
    <source>
        <strain evidence="2">93TX-2</strain>
    </source>
</reference>
<protein>
    <submittedName>
        <fullName evidence="1">Uncharacterized protein</fullName>
    </submittedName>
</protein>
<proteinExistence type="predicted"/>
<accession>A0A2S4U9G7</accession>
<evidence type="ECO:0000313" key="2">
    <source>
        <dbReference type="Proteomes" id="UP000238274"/>
    </source>
</evidence>
<sequence>AGRAARALISGQIGSLDQRLLENYQAACQQTTEFMSQDRRNTHTRTTPWAQDGTNGHPSSFDILLEWLASNGNEGYHHWITSEGQRPELCGEILEMLYLHGIHHRTTQCEYPHYISHEQATSGLMVGRSVICTSSMAPWKVCTFYLGEICHLFGNVLTKLDLRSHELDLSQVVTNQQDHGAASGFNPQR</sequence>
<dbReference type="PANTHER" id="PTHR33324:SF2">
    <property type="entry name" value="MYB_SANT-LIKE DNA-BINDING DOMAIN-CONTAINING PROTEIN"/>
    <property type="match status" value="1"/>
</dbReference>
<dbReference type="AlphaFoldDB" id="A0A2S4U9G7"/>
<dbReference type="PANTHER" id="PTHR33324">
    <property type="entry name" value="EXPRESSED PROTEIN"/>
    <property type="match status" value="1"/>
</dbReference>
<reference evidence="2" key="3">
    <citation type="journal article" date="2018" name="Mol. Plant Microbe Interact.">
        <title>Genome sequence resources for the wheat stripe rust pathogen (Puccinia striiformis f. sp. tritici) and the barley stripe rust pathogen (Puccinia striiformis f. sp. hordei).</title>
        <authorList>
            <person name="Xia C."/>
            <person name="Wang M."/>
            <person name="Yin C."/>
            <person name="Cornejo O.E."/>
            <person name="Hulbert S.H."/>
            <person name="Chen X."/>
        </authorList>
    </citation>
    <scope>NUCLEOTIDE SEQUENCE [LARGE SCALE GENOMIC DNA]</scope>
    <source>
        <strain evidence="2">93TX-2</strain>
    </source>
</reference>
<organism evidence="1 2">
    <name type="scientific">Puccinia striiformis</name>
    <dbReference type="NCBI Taxonomy" id="27350"/>
    <lineage>
        <taxon>Eukaryota</taxon>
        <taxon>Fungi</taxon>
        <taxon>Dikarya</taxon>
        <taxon>Basidiomycota</taxon>
        <taxon>Pucciniomycotina</taxon>
        <taxon>Pucciniomycetes</taxon>
        <taxon>Pucciniales</taxon>
        <taxon>Pucciniaceae</taxon>
        <taxon>Puccinia</taxon>
    </lineage>
</organism>
<feature type="non-terminal residue" evidence="1">
    <location>
        <position position="1"/>
    </location>
</feature>
<dbReference type="VEuPathDB" id="FungiDB:PSHT_16546"/>
<dbReference type="EMBL" id="PKSM01000552">
    <property type="protein sequence ID" value="POV93913.1"/>
    <property type="molecule type" value="Genomic_DNA"/>
</dbReference>
<keyword evidence="2" id="KW-1185">Reference proteome</keyword>
<reference evidence="1 2" key="1">
    <citation type="submission" date="2017-12" db="EMBL/GenBank/DDBJ databases">
        <title>Gene loss provides genomic basis for host adaptation in cereal stripe rust fungi.</title>
        <authorList>
            <person name="Xia C."/>
        </authorList>
    </citation>
    <scope>NUCLEOTIDE SEQUENCE [LARGE SCALE GENOMIC DNA]</scope>
    <source>
        <strain evidence="1 2">93TX-2</strain>
    </source>
</reference>
<dbReference type="VEuPathDB" id="FungiDB:PSTT_15607"/>
<name>A0A2S4U9G7_9BASI</name>